<evidence type="ECO:0008006" key="2">
    <source>
        <dbReference type="Google" id="ProtNLM"/>
    </source>
</evidence>
<proteinExistence type="predicted"/>
<dbReference type="PANTHER" id="PTHR47345:SF1">
    <property type="entry name" value="CUT9-INTERACTING PROTEIN SCN1"/>
    <property type="match status" value="1"/>
</dbReference>
<reference evidence="1" key="1">
    <citation type="submission" date="2021-01" db="EMBL/GenBank/DDBJ databases">
        <authorList>
            <person name="Corre E."/>
            <person name="Pelletier E."/>
            <person name="Niang G."/>
            <person name="Scheremetjew M."/>
            <person name="Finn R."/>
            <person name="Kale V."/>
            <person name="Holt S."/>
            <person name="Cochrane G."/>
            <person name="Meng A."/>
            <person name="Brown T."/>
            <person name="Cohen L."/>
        </authorList>
    </citation>
    <scope>NUCLEOTIDE SEQUENCE</scope>
    <source>
        <strain evidence="1">10249 10 AB</strain>
    </source>
</reference>
<protein>
    <recommendedName>
        <fullName evidence="2">TatD related DNase</fullName>
    </recommendedName>
</protein>
<dbReference type="InterPro" id="IPR001130">
    <property type="entry name" value="TatD-like"/>
</dbReference>
<dbReference type="GO" id="GO:0016788">
    <property type="term" value="F:hydrolase activity, acting on ester bonds"/>
    <property type="evidence" value="ECO:0007669"/>
    <property type="project" value="InterPro"/>
</dbReference>
<organism evidence="1">
    <name type="scientific">Pseudo-nitzschia australis</name>
    <dbReference type="NCBI Taxonomy" id="44445"/>
    <lineage>
        <taxon>Eukaryota</taxon>
        <taxon>Sar</taxon>
        <taxon>Stramenopiles</taxon>
        <taxon>Ochrophyta</taxon>
        <taxon>Bacillariophyta</taxon>
        <taxon>Bacillariophyceae</taxon>
        <taxon>Bacillariophycidae</taxon>
        <taxon>Bacillariales</taxon>
        <taxon>Bacillariaceae</taxon>
        <taxon>Pseudo-nitzschia</taxon>
    </lineage>
</organism>
<dbReference type="InterPro" id="IPR053044">
    <property type="entry name" value="Metallo-hydrolase/TatD-type"/>
</dbReference>
<dbReference type="InterPro" id="IPR032466">
    <property type="entry name" value="Metal_Hydrolase"/>
</dbReference>
<dbReference type="EMBL" id="HBIX01011272">
    <property type="protein sequence ID" value="CAE0715750.1"/>
    <property type="molecule type" value="Transcribed_RNA"/>
</dbReference>
<gene>
    <name evidence="1" type="ORF">PAUS00366_LOCUS8502</name>
</gene>
<evidence type="ECO:0000313" key="1">
    <source>
        <dbReference type="EMBL" id="CAE0715750.1"/>
    </source>
</evidence>
<accession>A0A7S4EIR1</accession>
<dbReference type="Pfam" id="PF01026">
    <property type="entry name" value="TatD_DNase"/>
    <property type="match status" value="1"/>
</dbReference>
<name>A0A7S4EIR1_9STRA</name>
<dbReference type="Gene3D" id="3.20.20.140">
    <property type="entry name" value="Metal-dependent hydrolases"/>
    <property type="match status" value="1"/>
</dbReference>
<dbReference type="PANTHER" id="PTHR47345">
    <property type="entry name" value="CUT9-INTERACTING PROTEIN SCN1"/>
    <property type="match status" value="1"/>
</dbReference>
<dbReference type="AlphaFoldDB" id="A0A7S4EIR1"/>
<dbReference type="SUPFAM" id="SSF51556">
    <property type="entry name" value="Metallo-dependent hydrolases"/>
    <property type="match status" value="1"/>
</dbReference>
<sequence>MVALKLLPFDAHNHIQLGPPPNPLSLASRSSHELIDDDNRNVSFENDRMSLVGSLGEYIREELQGKHLSGMAIMATHPRDFSTILGLEQEIQQQQTQTEGKDTNTVNACISNHLEESMKILPCLGVHPWFLHELDPDVDWALVSSSLDNDELVPKWTAELEELLQRNPRAPVGEIGLDGFHFRSEGGTQELTTPMDKQIEAFLLQLKIATRLQRPVSLHCVRAMGKIMDALDEVASENHKRWVAKVEKGVWNHEDDELMVLPPRIYFHAFGGKASTVTQLIKTLEKPRRIKLPQSNTKQKKFVKITPTKVYFGFAPPVNFQSPKTPSVIQAVGLERLVLETDREDIRAVGPDCQQAVPWLASVLGISEEELVRVTNANVQDLYYSRETSSQKSAT</sequence>